<evidence type="ECO:0000313" key="1">
    <source>
        <dbReference type="EMBL" id="KAF2602721.1"/>
    </source>
</evidence>
<dbReference type="EMBL" id="QGKY02000094">
    <property type="protein sequence ID" value="KAF2602721.1"/>
    <property type="molecule type" value="Genomic_DNA"/>
</dbReference>
<comment type="caution">
    <text evidence="1">The sequence shown here is derived from an EMBL/GenBank/DDBJ whole genome shotgun (WGS) entry which is preliminary data.</text>
</comment>
<proteinExistence type="predicted"/>
<organism evidence="1">
    <name type="scientific">Brassica cretica</name>
    <name type="common">Mustard</name>
    <dbReference type="NCBI Taxonomy" id="69181"/>
    <lineage>
        <taxon>Eukaryota</taxon>
        <taxon>Viridiplantae</taxon>
        <taxon>Streptophyta</taxon>
        <taxon>Embryophyta</taxon>
        <taxon>Tracheophyta</taxon>
        <taxon>Spermatophyta</taxon>
        <taxon>Magnoliopsida</taxon>
        <taxon>eudicotyledons</taxon>
        <taxon>Gunneridae</taxon>
        <taxon>Pentapetalae</taxon>
        <taxon>rosids</taxon>
        <taxon>malvids</taxon>
        <taxon>Brassicales</taxon>
        <taxon>Brassicaceae</taxon>
        <taxon>Brassiceae</taxon>
        <taxon>Brassica</taxon>
    </lineage>
</organism>
<gene>
    <name evidence="1" type="ORF">F2Q70_00024370</name>
</gene>
<protein>
    <submittedName>
        <fullName evidence="1">Uncharacterized protein</fullName>
    </submittedName>
</protein>
<sequence>MKSGFASMVKSSFKDLKKSMQNEGGSTTTELDSGGSWVVNVLEYYLVDKLKRGFGMRVPRRYA</sequence>
<reference evidence="1" key="1">
    <citation type="submission" date="2019-12" db="EMBL/GenBank/DDBJ databases">
        <title>Genome sequencing and annotation of Brassica cretica.</title>
        <authorList>
            <person name="Studholme D.J."/>
            <person name="Sarris P.F."/>
        </authorList>
    </citation>
    <scope>NUCLEOTIDE SEQUENCE</scope>
    <source>
        <strain evidence="1">PFS-102/07</strain>
        <tissue evidence="1">Leaf</tissue>
    </source>
</reference>
<accession>A0A8S9L9M0</accession>
<dbReference type="AlphaFoldDB" id="A0A8S9L9M0"/>
<name>A0A8S9L9M0_BRACR</name>